<sequence length="141" mass="15409">MPLYTRRFARKVFLSEMVTSWGQRLEVPQSSAISFVAFFVGCAPLLPGFIAAVNPDITVPAGATHLYDLSFIYGFAASGSVYSLLHVVFPARALDAFVKDSMTARQTMNHYREKWDAVDGSGIDEGVVFQAVDSPVGPRKS</sequence>
<keyword evidence="1" id="KW-1133">Transmembrane helix</keyword>
<name>A0ABR1UHF1_9PEZI</name>
<organism evidence="2 3">
    <name type="scientific">Apiospora phragmitis</name>
    <dbReference type="NCBI Taxonomy" id="2905665"/>
    <lineage>
        <taxon>Eukaryota</taxon>
        <taxon>Fungi</taxon>
        <taxon>Dikarya</taxon>
        <taxon>Ascomycota</taxon>
        <taxon>Pezizomycotina</taxon>
        <taxon>Sordariomycetes</taxon>
        <taxon>Xylariomycetidae</taxon>
        <taxon>Amphisphaeriales</taxon>
        <taxon>Apiosporaceae</taxon>
        <taxon>Apiospora</taxon>
    </lineage>
</organism>
<dbReference type="Proteomes" id="UP001480595">
    <property type="component" value="Unassembled WGS sequence"/>
</dbReference>
<comment type="caution">
    <text evidence="2">The sequence shown here is derived from an EMBL/GenBank/DDBJ whole genome shotgun (WGS) entry which is preliminary data.</text>
</comment>
<keyword evidence="1" id="KW-0472">Membrane</keyword>
<proteinExistence type="predicted"/>
<dbReference type="EMBL" id="JAQQWL010000009">
    <property type="protein sequence ID" value="KAK8058132.1"/>
    <property type="molecule type" value="Genomic_DNA"/>
</dbReference>
<accession>A0ABR1UHF1</accession>
<feature type="transmembrane region" description="Helical" evidence="1">
    <location>
        <begin position="71"/>
        <end position="89"/>
    </location>
</feature>
<feature type="transmembrane region" description="Helical" evidence="1">
    <location>
        <begin position="32"/>
        <end position="51"/>
    </location>
</feature>
<gene>
    <name evidence="2" type="ORF">PG994_008580</name>
</gene>
<evidence type="ECO:0000313" key="2">
    <source>
        <dbReference type="EMBL" id="KAK8058132.1"/>
    </source>
</evidence>
<reference evidence="2 3" key="1">
    <citation type="submission" date="2023-01" db="EMBL/GenBank/DDBJ databases">
        <title>Analysis of 21 Apiospora genomes using comparative genomics revels a genus with tremendous synthesis potential of carbohydrate active enzymes and secondary metabolites.</title>
        <authorList>
            <person name="Sorensen T."/>
        </authorList>
    </citation>
    <scope>NUCLEOTIDE SEQUENCE [LARGE SCALE GENOMIC DNA]</scope>
    <source>
        <strain evidence="2 3">CBS 135458</strain>
    </source>
</reference>
<dbReference type="GeneID" id="92093052"/>
<keyword evidence="3" id="KW-1185">Reference proteome</keyword>
<keyword evidence="1" id="KW-0812">Transmembrane</keyword>
<protein>
    <submittedName>
        <fullName evidence="2">Uncharacterized protein</fullName>
    </submittedName>
</protein>
<evidence type="ECO:0000256" key="1">
    <source>
        <dbReference type="SAM" id="Phobius"/>
    </source>
</evidence>
<dbReference type="RefSeq" id="XP_066713578.1">
    <property type="nucleotide sequence ID" value="XM_066859989.1"/>
</dbReference>
<evidence type="ECO:0000313" key="3">
    <source>
        <dbReference type="Proteomes" id="UP001480595"/>
    </source>
</evidence>